<dbReference type="Proteomes" id="UP000266975">
    <property type="component" value="Unassembled WGS sequence"/>
</dbReference>
<protein>
    <submittedName>
        <fullName evidence="4">Transcriptional regulator</fullName>
    </submittedName>
</protein>
<gene>
    <name evidence="4" type="ORF">C5L39_04725</name>
</gene>
<dbReference type="CDD" id="cd10148">
    <property type="entry name" value="CsoR-like_DUF156"/>
    <property type="match status" value="1"/>
</dbReference>
<dbReference type="RefSeq" id="WP_123047693.1">
    <property type="nucleotide sequence ID" value="NZ_PTJO01000003.1"/>
</dbReference>
<comment type="caution">
    <text evidence="4">The sequence shown here is derived from an EMBL/GenBank/DDBJ whole genome shotgun (WGS) entry which is preliminary data.</text>
</comment>
<name>A0A3M8K937_9CORY</name>
<dbReference type="GO" id="GO:0046872">
    <property type="term" value="F:metal ion binding"/>
    <property type="evidence" value="ECO:0007669"/>
    <property type="project" value="InterPro"/>
</dbReference>
<dbReference type="GO" id="GO:0003677">
    <property type="term" value="F:DNA binding"/>
    <property type="evidence" value="ECO:0007669"/>
    <property type="project" value="InterPro"/>
</dbReference>
<keyword evidence="2" id="KW-0186">Copper</keyword>
<sequence>MTISSDQRKIINRLKRARGQLDAVINTMENEKSCQEVVPLLSAVTAALNRAGYAVVLDAMKTCLMEPSNHEEDSPEGASEDSASQRKQLSVTELEQLFLSLT</sequence>
<dbReference type="InterPro" id="IPR003735">
    <property type="entry name" value="Metal_Tscrpt_repr"/>
</dbReference>
<dbReference type="Pfam" id="PF02583">
    <property type="entry name" value="Trns_repr_metal"/>
    <property type="match status" value="1"/>
</dbReference>
<evidence type="ECO:0000313" key="4">
    <source>
        <dbReference type="EMBL" id="RNE49646.1"/>
    </source>
</evidence>
<dbReference type="GO" id="GO:0045892">
    <property type="term" value="P:negative regulation of DNA-templated transcription"/>
    <property type="evidence" value="ECO:0007669"/>
    <property type="project" value="UniProtKB-ARBA"/>
</dbReference>
<dbReference type="PANTHER" id="PTHR33677">
    <property type="entry name" value="TRANSCRIPTIONAL REPRESSOR FRMR-RELATED"/>
    <property type="match status" value="1"/>
</dbReference>
<dbReference type="InterPro" id="IPR038390">
    <property type="entry name" value="Metal_Tscrpt_repr_sf"/>
</dbReference>
<dbReference type="OrthoDB" id="9809524at2"/>
<evidence type="ECO:0000256" key="2">
    <source>
        <dbReference type="ARBA" id="ARBA00023008"/>
    </source>
</evidence>
<evidence type="ECO:0000313" key="5">
    <source>
        <dbReference type="Proteomes" id="UP000266975"/>
    </source>
</evidence>
<keyword evidence="5" id="KW-1185">Reference proteome</keyword>
<dbReference type="PANTHER" id="PTHR33677:SF5">
    <property type="entry name" value="TRANSCRIPTIONAL REPRESSOR FRMR"/>
    <property type="match status" value="1"/>
</dbReference>
<accession>A0A3M8K937</accession>
<reference evidence="4 5" key="1">
    <citation type="submission" date="2018-02" db="EMBL/GenBank/DDBJ databases">
        <title>Corynebacterium alimpuense sp. nov., a marine obligate actinomycete isolated from sediments of Valparaiso bay, Chile.</title>
        <authorList>
            <person name="Claverias F."/>
            <person name="Gonzales-Siles L."/>
            <person name="Salva-Serra F."/>
            <person name="Inganaes E."/>
            <person name="Molin K."/>
            <person name="Cumsille A."/>
            <person name="Undabarrena A."/>
            <person name="Couve E."/>
            <person name="Moore E.R.B."/>
            <person name="Gomila M."/>
            <person name="Camara B."/>
        </authorList>
    </citation>
    <scope>NUCLEOTIDE SEQUENCE [LARGE SCALE GENOMIC DNA]</scope>
    <source>
        <strain evidence="4 5">CCUG 69366</strain>
    </source>
</reference>
<organism evidence="4 5">
    <name type="scientific">Corynebacterium alimapuense</name>
    <dbReference type="NCBI Taxonomy" id="1576874"/>
    <lineage>
        <taxon>Bacteria</taxon>
        <taxon>Bacillati</taxon>
        <taxon>Actinomycetota</taxon>
        <taxon>Actinomycetes</taxon>
        <taxon>Mycobacteriales</taxon>
        <taxon>Corynebacteriaceae</taxon>
        <taxon>Corynebacterium</taxon>
    </lineage>
</organism>
<dbReference type="EMBL" id="PTJO01000003">
    <property type="protein sequence ID" value="RNE49646.1"/>
    <property type="molecule type" value="Genomic_DNA"/>
</dbReference>
<proteinExistence type="inferred from homology"/>
<dbReference type="Gene3D" id="1.20.58.1000">
    <property type="entry name" value="Metal-sensitive repressor, helix protomer"/>
    <property type="match status" value="1"/>
</dbReference>
<comment type="similarity">
    <text evidence="1">Belongs to the CsoR family.</text>
</comment>
<dbReference type="AlphaFoldDB" id="A0A3M8K937"/>
<evidence type="ECO:0000256" key="3">
    <source>
        <dbReference type="SAM" id="MobiDB-lite"/>
    </source>
</evidence>
<evidence type="ECO:0000256" key="1">
    <source>
        <dbReference type="ARBA" id="ARBA00005428"/>
    </source>
</evidence>
<feature type="region of interest" description="Disordered" evidence="3">
    <location>
        <begin position="66"/>
        <end position="89"/>
    </location>
</feature>